<evidence type="ECO:0000256" key="1">
    <source>
        <dbReference type="RuleBase" id="RU003860"/>
    </source>
</evidence>
<dbReference type="AlphaFoldDB" id="A0A4Q7NBZ9"/>
<sequence>MNADRIAGIRQRLQPLDPITLDVQDESHLHAGHAGAAGGAGHFRLRIVSPRFAGLNRVARHRLVYDRLADLMPAHIHALALQALTPEEDSAPTS</sequence>
<keyword evidence="3" id="KW-1185">Reference proteome</keyword>
<name>A0A4Q7NBZ9_9BURK</name>
<dbReference type="RefSeq" id="WP_130358215.1">
    <property type="nucleotide sequence ID" value="NZ_SGXC01000002.1"/>
</dbReference>
<accession>A0A4Q7NBZ9</accession>
<comment type="similarity">
    <text evidence="1">Belongs to the BolA/IbaG family.</text>
</comment>
<dbReference type="InterPro" id="IPR036065">
    <property type="entry name" value="BolA-like_sf"/>
</dbReference>
<proteinExistence type="inferred from homology"/>
<dbReference type="Pfam" id="PF01722">
    <property type="entry name" value="BolA"/>
    <property type="match status" value="1"/>
</dbReference>
<dbReference type="PIRSF" id="PIRSF003113">
    <property type="entry name" value="BolA"/>
    <property type="match status" value="1"/>
</dbReference>
<dbReference type="InterPro" id="IPR002634">
    <property type="entry name" value="BolA"/>
</dbReference>
<dbReference type="PANTHER" id="PTHR46230">
    <property type="match status" value="1"/>
</dbReference>
<dbReference type="EMBL" id="SGXC01000002">
    <property type="protein sequence ID" value="RZS80455.1"/>
    <property type="molecule type" value="Genomic_DNA"/>
</dbReference>
<evidence type="ECO:0000313" key="3">
    <source>
        <dbReference type="Proteomes" id="UP000292445"/>
    </source>
</evidence>
<dbReference type="PANTHER" id="PTHR46230:SF7">
    <property type="entry name" value="BOLA-LIKE PROTEIN 1"/>
    <property type="match status" value="1"/>
</dbReference>
<protein>
    <submittedName>
        <fullName evidence="2">BolA protein</fullName>
    </submittedName>
</protein>
<dbReference type="GO" id="GO:0016226">
    <property type="term" value="P:iron-sulfur cluster assembly"/>
    <property type="evidence" value="ECO:0007669"/>
    <property type="project" value="TreeGrafter"/>
</dbReference>
<dbReference type="Gene3D" id="3.30.300.90">
    <property type="entry name" value="BolA-like"/>
    <property type="match status" value="1"/>
</dbReference>
<reference evidence="2 3" key="1">
    <citation type="submission" date="2019-02" db="EMBL/GenBank/DDBJ databases">
        <title>Genomic Encyclopedia of Type Strains, Phase IV (KMG-IV): sequencing the most valuable type-strain genomes for metagenomic binning, comparative biology and taxonomic classification.</title>
        <authorList>
            <person name="Goeker M."/>
        </authorList>
    </citation>
    <scope>NUCLEOTIDE SEQUENCE [LARGE SCALE GENOMIC DNA]</scope>
    <source>
        <strain evidence="2 3">K24</strain>
    </source>
</reference>
<dbReference type="Proteomes" id="UP000292445">
    <property type="component" value="Unassembled WGS sequence"/>
</dbReference>
<evidence type="ECO:0000313" key="2">
    <source>
        <dbReference type="EMBL" id="RZS80455.1"/>
    </source>
</evidence>
<gene>
    <name evidence="2" type="ORF">EV675_3057</name>
</gene>
<dbReference type="SUPFAM" id="SSF82657">
    <property type="entry name" value="BolA-like"/>
    <property type="match status" value="1"/>
</dbReference>
<organism evidence="2 3">
    <name type="scientific">Pigmentiphaga kullae</name>
    <dbReference type="NCBI Taxonomy" id="151784"/>
    <lineage>
        <taxon>Bacteria</taxon>
        <taxon>Pseudomonadati</taxon>
        <taxon>Pseudomonadota</taxon>
        <taxon>Betaproteobacteria</taxon>
        <taxon>Burkholderiales</taxon>
        <taxon>Alcaligenaceae</taxon>
        <taxon>Pigmentiphaga</taxon>
    </lineage>
</organism>
<dbReference type="OrthoDB" id="5296536at2"/>
<comment type="caution">
    <text evidence="2">The sequence shown here is derived from an EMBL/GenBank/DDBJ whole genome shotgun (WGS) entry which is preliminary data.</text>
</comment>